<dbReference type="AlphaFoldDB" id="A0A0W7X9W2"/>
<name>A0A0W7X9W2_9ACTN</name>
<dbReference type="Pfam" id="PF25209">
    <property type="entry name" value="Phage_capsid_4"/>
    <property type="match status" value="1"/>
</dbReference>
<evidence type="ECO:0000313" key="2">
    <source>
        <dbReference type="Proteomes" id="UP000054804"/>
    </source>
</evidence>
<dbReference type="Proteomes" id="UP000054804">
    <property type="component" value="Unassembled WGS sequence"/>
</dbReference>
<dbReference type="RefSeq" id="WP_058846089.1">
    <property type="nucleotide sequence ID" value="NZ_LOCL01000026.1"/>
</dbReference>
<sequence length="285" mass="29994">MAKTTSAAMIVPEVWGDMAQAEFLGKVRVGGSSAVVEDNTLEGAPGSEIEFPKWGSLGDLDELTEATPMTPVAMSTSHAKAVIKEAGKAVEITDKAKLVSLGDPEAEARRQFGILAARKVDADLITQAQADETALGGGLPLKFTTAAGKTKFTWLDAMVPGIAQFGDEWEPDDFAGLFLNSAQYADALADPQFVDASKLGNGPSAAVVGSIGRIGGVPVFLTNRVAAKTFLLMKRGALGLLYKRRPLVEDDRDILARSTVVTTTLHYAVKRLSDRGVCVGTLAAT</sequence>
<comment type="caution">
    <text evidence="1">The sequence shown here is derived from an EMBL/GenBank/DDBJ whole genome shotgun (WGS) entry which is preliminary data.</text>
</comment>
<proteinExistence type="predicted"/>
<keyword evidence="2" id="KW-1185">Reference proteome</keyword>
<dbReference type="STRING" id="1765722.AT728_04220"/>
<dbReference type="SUPFAM" id="SSF56563">
    <property type="entry name" value="Major capsid protein gp5"/>
    <property type="match status" value="1"/>
</dbReference>
<organism evidence="1 2">
    <name type="scientific">Streptomyces silvensis</name>
    <dbReference type="NCBI Taxonomy" id="1765722"/>
    <lineage>
        <taxon>Bacteria</taxon>
        <taxon>Bacillati</taxon>
        <taxon>Actinomycetota</taxon>
        <taxon>Actinomycetes</taxon>
        <taxon>Kitasatosporales</taxon>
        <taxon>Streptomycetaceae</taxon>
        <taxon>Streptomyces</taxon>
    </lineage>
</organism>
<evidence type="ECO:0000313" key="1">
    <source>
        <dbReference type="EMBL" id="KUF19585.1"/>
    </source>
</evidence>
<dbReference type="OrthoDB" id="2065410at2"/>
<protein>
    <submittedName>
        <fullName evidence="1">Phage head protein</fullName>
    </submittedName>
</protein>
<gene>
    <name evidence="1" type="ORF">AT728_04220</name>
</gene>
<dbReference type="EMBL" id="LOCL01000026">
    <property type="protein sequence ID" value="KUF19585.1"/>
    <property type="molecule type" value="Genomic_DNA"/>
</dbReference>
<reference evidence="1 2" key="1">
    <citation type="submission" date="2015-12" db="EMBL/GenBank/DDBJ databases">
        <title>Draft genome sequence of Streptomyces silvensis ATCC 53525, a producer of novel hormone antagonists.</title>
        <authorList>
            <person name="Johnston C.W."/>
            <person name="Li Y."/>
            <person name="Magarvey N.A."/>
        </authorList>
    </citation>
    <scope>NUCLEOTIDE SEQUENCE [LARGE SCALE GENOMIC DNA]</scope>
    <source>
        <strain evidence="1 2">ATCC 53525</strain>
    </source>
</reference>
<accession>A0A0W7X9W2</accession>